<evidence type="ECO:0000256" key="1">
    <source>
        <dbReference type="ARBA" id="ARBA00010201"/>
    </source>
</evidence>
<dbReference type="Proteomes" id="UP000002663">
    <property type="component" value="Chromosome"/>
</dbReference>
<dbReference type="GO" id="GO:0006412">
    <property type="term" value="P:translation"/>
    <property type="evidence" value="ECO:0007669"/>
    <property type="project" value="UniProtKB-KW"/>
</dbReference>
<evidence type="ECO:0000313" key="5">
    <source>
        <dbReference type="Proteomes" id="UP000002663"/>
    </source>
</evidence>
<accession>A0AAN1SG21</accession>
<dbReference type="FunFam" id="3.90.960.10:FF:000005">
    <property type="entry name" value="Putative prolyl-tRNA synthetase"/>
    <property type="match status" value="1"/>
</dbReference>
<dbReference type="Gene3D" id="3.90.960.10">
    <property type="entry name" value="YbaK/aminoacyl-tRNA synthetase-associated domain"/>
    <property type="match status" value="1"/>
</dbReference>
<dbReference type="InterPro" id="IPR036754">
    <property type="entry name" value="YbaK/aa-tRNA-synt-asso_dom_sf"/>
</dbReference>
<dbReference type="AlphaFoldDB" id="A0AAN1SG21"/>
<dbReference type="PANTHER" id="PTHR31423:SF3">
    <property type="entry name" value="PROLYL-TRNA SYNTHETASE ASSOCIATED DOMAIN-CONTAINING PROTEIN 1-RELATED"/>
    <property type="match status" value="1"/>
</dbReference>
<dbReference type="SUPFAM" id="SSF55826">
    <property type="entry name" value="YbaK/ProRS associated domain"/>
    <property type="match status" value="1"/>
</dbReference>
<dbReference type="InterPro" id="IPR007214">
    <property type="entry name" value="YbaK/aa-tRNA-synth-assoc-dom"/>
</dbReference>
<reference evidence="4 5" key="1">
    <citation type="submission" date="2011-01" db="EMBL/GenBank/DDBJ databases">
        <title>Whole genome sequence of Tetragenococcus halophilus NBRC 12172.</title>
        <authorList>
            <person name="Nakazawa H."/>
            <person name="Omata S."/>
            <person name="Koga C."/>
            <person name="Watanabe Y."/>
            <person name="Katano Y."/>
            <person name="Ito N."/>
            <person name="Tsukatani N."/>
            <person name="Ankai A."/>
            <person name="Oguchi A."/>
            <person name="Fukui S."/>
            <person name="Yashiro I."/>
            <person name="Kamata S."/>
            <person name="Hashimoto Y."/>
            <person name="Yamazaki J."/>
            <person name="Taguchi H."/>
            <person name="Tanaka A."/>
            <person name="Koyama T."/>
            <person name="Ichige A."/>
            <person name="Hanya Y."/>
            <person name="Tanikawa S."/>
            <person name="Yamazaki S."/>
            <person name="Fujita N."/>
        </authorList>
    </citation>
    <scope>NUCLEOTIDE SEQUENCE [LARGE SCALE GENOMIC DNA]</scope>
    <source>
        <strain evidence="5">DSM 20338 / JCM 20259 / NCIMB 9735 / NBRC 12172</strain>
    </source>
</reference>
<sequence length="150" mass="17085">MNIDFKRIEHPAVYTIEEMKALDFPAHSTVAKNLFLRNGNGKEHYLLVVEEDQNIDLKEVKTMIASSRLSFASEERLEKYLGLAKGAVSPFGLLNDKQNDVTVYVDSHLKDANVIGLHPNDNTATVFITFEQLLQFIKETKHEIHQLNFA</sequence>
<gene>
    <name evidence="4" type="ordered locus">TEH_10470</name>
</gene>
<dbReference type="CDD" id="cd04335">
    <property type="entry name" value="PrdX_deacylase"/>
    <property type="match status" value="1"/>
</dbReference>
<protein>
    <recommendedName>
        <fullName evidence="3">YbaK/aminoacyl-tRNA synthetase-associated domain-containing protein</fullName>
    </recommendedName>
</protein>
<evidence type="ECO:0000259" key="3">
    <source>
        <dbReference type="Pfam" id="PF04073"/>
    </source>
</evidence>
<feature type="domain" description="YbaK/aminoacyl-tRNA synthetase-associated" evidence="3">
    <location>
        <begin position="10"/>
        <end position="136"/>
    </location>
</feature>
<dbReference type="GO" id="GO:0002161">
    <property type="term" value="F:aminoacyl-tRNA deacylase activity"/>
    <property type="evidence" value="ECO:0007669"/>
    <property type="project" value="InterPro"/>
</dbReference>
<dbReference type="RefSeq" id="WP_014124434.1">
    <property type="nucleotide sequence ID" value="NC_016052.1"/>
</dbReference>
<evidence type="ECO:0000313" key="4">
    <source>
        <dbReference type="EMBL" id="BAK94374.1"/>
    </source>
</evidence>
<proteinExistence type="inferred from homology"/>
<evidence type="ECO:0000256" key="2">
    <source>
        <dbReference type="ARBA" id="ARBA00022917"/>
    </source>
</evidence>
<dbReference type="Pfam" id="PF04073">
    <property type="entry name" value="tRNA_edit"/>
    <property type="match status" value="1"/>
</dbReference>
<name>A0AAN1SG21_TETHN</name>
<comment type="similarity">
    <text evidence="1">Belongs to the PRORSD1 family.</text>
</comment>
<dbReference type="EMBL" id="AP012046">
    <property type="protein sequence ID" value="BAK94374.1"/>
    <property type="molecule type" value="Genomic_DNA"/>
</dbReference>
<dbReference type="InterPro" id="IPR040285">
    <property type="entry name" value="ProX/PRXD1"/>
</dbReference>
<keyword evidence="2" id="KW-0648">Protein biosynthesis</keyword>
<dbReference type="PANTHER" id="PTHR31423">
    <property type="entry name" value="YBAK DOMAIN-CONTAINING PROTEIN"/>
    <property type="match status" value="1"/>
</dbReference>
<dbReference type="KEGG" id="thl:TEH_10470"/>
<organism evidence="4 5">
    <name type="scientific">Tetragenococcus halophilus (strain DSM 20338 / JCM 20259 / NCIMB 9735 / NBRC 12172)</name>
    <name type="common">Pediococcus halophilus</name>
    <dbReference type="NCBI Taxonomy" id="945021"/>
    <lineage>
        <taxon>Bacteria</taxon>
        <taxon>Bacillati</taxon>
        <taxon>Bacillota</taxon>
        <taxon>Bacilli</taxon>
        <taxon>Lactobacillales</taxon>
        <taxon>Enterococcaceae</taxon>
        <taxon>Tetragenococcus</taxon>
    </lineage>
</organism>